<gene>
    <name evidence="2" type="ORF">BDN70DRAFT_994545</name>
</gene>
<keyword evidence="3" id="KW-1185">Reference proteome</keyword>
<feature type="region of interest" description="Disordered" evidence="1">
    <location>
        <begin position="350"/>
        <end position="370"/>
    </location>
</feature>
<name>A0A9P5Z0N8_9AGAR</name>
<reference evidence="2" key="1">
    <citation type="submission" date="2020-11" db="EMBL/GenBank/DDBJ databases">
        <authorList>
            <consortium name="DOE Joint Genome Institute"/>
            <person name="Ahrendt S."/>
            <person name="Riley R."/>
            <person name="Andreopoulos W."/>
            <person name="Labutti K."/>
            <person name="Pangilinan J."/>
            <person name="Ruiz-Duenas F.J."/>
            <person name="Barrasa J.M."/>
            <person name="Sanchez-Garcia M."/>
            <person name="Camarero S."/>
            <person name="Miyauchi S."/>
            <person name="Serrano A."/>
            <person name="Linde D."/>
            <person name="Babiker R."/>
            <person name="Drula E."/>
            <person name="Ayuso-Fernandez I."/>
            <person name="Pacheco R."/>
            <person name="Padilla G."/>
            <person name="Ferreira P."/>
            <person name="Barriuso J."/>
            <person name="Kellner H."/>
            <person name="Castanera R."/>
            <person name="Alfaro M."/>
            <person name="Ramirez L."/>
            <person name="Pisabarro A.G."/>
            <person name="Kuo A."/>
            <person name="Tritt A."/>
            <person name="Lipzen A."/>
            <person name="He G."/>
            <person name="Yan M."/>
            <person name="Ng V."/>
            <person name="Cullen D."/>
            <person name="Martin F."/>
            <person name="Rosso M.-N."/>
            <person name="Henrissat B."/>
            <person name="Hibbett D."/>
            <person name="Martinez A.T."/>
            <person name="Grigoriev I.V."/>
        </authorList>
    </citation>
    <scope>NUCLEOTIDE SEQUENCE</scope>
    <source>
        <strain evidence="2">CIRM-BRFM 674</strain>
    </source>
</reference>
<proteinExistence type="predicted"/>
<organism evidence="2 3">
    <name type="scientific">Pholiota conissans</name>
    <dbReference type="NCBI Taxonomy" id="109636"/>
    <lineage>
        <taxon>Eukaryota</taxon>
        <taxon>Fungi</taxon>
        <taxon>Dikarya</taxon>
        <taxon>Basidiomycota</taxon>
        <taxon>Agaricomycotina</taxon>
        <taxon>Agaricomycetes</taxon>
        <taxon>Agaricomycetidae</taxon>
        <taxon>Agaricales</taxon>
        <taxon>Agaricineae</taxon>
        <taxon>Strophariaceae</taxon>
        <taxon>Pholiota</taxon>
    </lineage>
</organism>
<dbReference type="AlphaFoldDB" id="A0A9P5Z0N8"/>
<evidence type="ECO:0000256" key="1">
    <source>
        <dbReference type="SAM" id="MobiDB-lite"/>
    </source>
</evidence>
<dbReference type="EMBL" id="MU155245">
    <property type="protein sequence ID" value="KAF9477989.1"/>
    <property type="molecule type" value="Genomic_DNA"/>
</dbReference>
<dbReference type="OrthoDB" id="3269637at2759"/>
<evidence type="ECO:0000313" key="2">
    <source>
        <dbReference type="EMBL" id="KAF9477989.1"/>
    </source>
</evidence>
<dbReference type="Proteomes" id="UP000807469">
    <property type="component" value="Unassembled WGS sequence"/>
</dbReference>
<evidence type="ECO:0000313" key="3">
    <source>
        <dbReference type="Proteomes" id="UP000807469"/>
    </source>
</evidence>
<evidence type="ECO:0008006" key="4">
    <source>
        <dbReference type="Google" id="ProtNLM"/>
    </source>
</evidence>
<feature type="compositionally biased region" description="Basic and acidic residues" evidence="1">
    <location>
        <begin position="350"/>
        <end position="363"/>
    </location>
</feature>
<protein>
    <recommendedName>
        <fullName evidence="4">HNH nuclease domain-containing protein</fullName>
    </recommendedName>
</protein>
<accession>A0A9P5Z0N8</accession>
<comment type="caution">
    <text evidence="2">The sequence shown here is derived from an EMBL/GenBank/DDBJ whole genome shotgun (WGS) entry which is preliminary data.</text>
</comment>
<sequence>MSTISIYASFPKKSLLPRNVALNDIASWSWLHCLTIPLETPNQYSRHPYKWLRFCIGSVVGAEGDLSTTTDPSDIVDYDAALPGESIHLFYHTTPQEKKRMFPLDPHIDMGRSDTVSKPEYDMVSIEGDAFVDQVENRDRFEGPTLAMSNKRCNDAVHIIPDTKGNEYIRLLTEGRSRDPDGADIIMDIESIRNGLLMNILCHVVFGRQIAILQTPNFAMNSADVDASAAPNEKRWTYHFFKESPDDMNPTNLPPGSELHMNRDCDPSMNPPAILLDAVYAALILRHFGTEELEDRSLAFAKDAFYPEGRGYLTEIGRHRAEQRRVRDKRLLLRYEAVEKVRKQIAQIRKERETQAGKPDRLDNTLLDLT</sequence>